<dbReference type="AlphaFoldDB" id="A0A086ZEF5"/>
<evidence type="ECO:0000256" key="6">
    <source>
        <dbReference type="ARBA" id="ARBA00022695"/>
    </source>
</evidence>
<evidence type="ECO:0000256" key="7">
    <source>
        <dbReference type="ARBA" id="ARBA00022741"/>
    </source>
</evidence>
<keyword evidence="4" id="KW-0288">FMN</keyword>
<dbReference type="RefSeq" id="WP_033520834.1">
    <property type="nucleotide sequence ID" value="NZ_JDUS01000004.1"/>
</dbReference>
<dbReference type="GO" id="GO:0009231">
    <property type="term" value="P:riboflavin biosynthetic process"/>
    <property type="evidence" value="ECO:0007669"/>
    <property type="project" value="InterPro"/>
</dbReference>
<evidence type="ECO:0000259" key="13">
    <source>
        <dbReference type="SMART" id="SM00904"/>
    </source>
</evidence>
<comment type="pathway">
    <text evidence="1">Cofactor biosynthesis; FAD biosynthesis; FAD from FMN: step 1/1.</text>
</comment>
<dbReference type="InterPro" id="IPR023465">
    <property type="entry name" value="Riboflavin_kinase_dom_sf"/>
</dbReference>
<dbReference type="EC" id="2.7.7.2" evidence="14"/>
<keyword evidence="3" id="KW-0285">Flavoprotein</keyword>
<dbReference type="GO" id="GO:0003919">
    <property type="term" value="F:FMN adenylyltransferase activity"/>
    <property type="evidence" value="ECO:0007669"/>
    <property type="project" value="UniProtKB-EC"/>
</dbReference>
<dbReference type="Gene3D" id="2.40.30.30">
    <property type="entry name" value="Riboflavin kinase-like"/>
    <property type="match status" value="1"/>
</dbReference>
<dbReference type="InterPro" id="IPR015865">
    <property type="entry name" value="Riboflavin_kinase_bac/euk"/>
</dbReference>
<dbReference type="GO" id="GO:0009398">
    <property type="term" value="P:FMN biosynthetic process"/>
    <property type="evidence" value="ECO:0007669"/>
    <property type="project" value="TreeGrafter"/>
</dbReference>
<evidence type="ECO:0000256" key="5">
    <source>
        <dbReference type="ARBA" id="ARBA00022679"/>
    </source>
</evidence>
<dbReference type="PANTHER" id="PTHR22749:SF6">
    <property type="entry name" value="RIBOFLAVIN KINASE"/>
    <property type="match status" value="1"/>
</dbReference>
<dbReference type="Pfam" id="PF01687">
    <property type="entry name" value="Flavokinase"/>
    <property type="match status" value="1"/>
</dbReference>
<comment type="catalytic activity">
    <reaction evidence="10">
        <text>riboflavin + ATP = FMN + ADP + H(+)</text>
        <dbReference type="Rhea" id="RHEA:14357"/>
        <dbReference type="ChEBI" id="CHEBI:15378"/>
        <dbReference type="ChEBI" id="CHEBI:30616"/>
        <dbReference type="ChEBI" id="CHEBI:57986"/>
        <dbReference type="ChEBI" id="CHEBI:58210"/>
        <dbReference type="ChEBI" id="CHEBI:456216"/>
        <dbReference type="EC" id="2.7.1.26"/>
    </reaction>
</comment>
<accession>A0A086ZEF5</accession>
<evidence type="ECO:0000256" key="2">
    <source>
        <dbReference type="ARBA" id="ARBA00010214"/>
    </source>
</evidence>
<dbReference type="CDD" id="cd02064">
    <property type="entry name" value="FAD_synthetase_N"/>
    <property type="match status" value="1"/>
</dbReference>
<dbReference type="EC" id="2.7.1.26" evidence="14"/>
<evidence type="ECO:0000256" key="1">
    <source>
        <dbReference type="ARBA" id="ARBA00004726"/>
    </source>
</evidence>
<evidence type="ECO:0000313" key="15">
    <source>
        <dbReference type="Proteomes" id="UP000029096"/>
    </source>
</evidence>
<evidence type="ECO:0000256" key="12">
    <source>
        <dbReference type="SAM" id="MobiDB-lite"/>
    </source>
</evidence>
<evidence type="ECO:0000256" key="4">
    <source>
        <dbReference type="ARBA" id="ARBA00022643"/>
    </source>
</evidence>
<dbReference type="eggNOG" id="COG0196">
    <property type="taxonomic scope" value="Bacteria"/>
</dbReference>
<dbReference type="Proteomes" id="UP000029096">
    <property type="component" value="Unassembled WGS sequence"/>
</dbReference>
<reference evidence="14 15" key="1">
    <citation type="submission" date="2014-03" db="EMBL/GenBank/DDBJ databases">
        <title>Genomics of Bifidobacteria.</title>
        <authorList>
            <person name="Ventura M."/>
            <person name="Milani C."/>
            <person name="Lugli G.A."/>
        </authorList>
    </citation>
    <scope>NUCLEOTIDE SEQUENCE [LARGE SCALE GENOMIC DNA]</scope>
    <source>
        <strain evidence="14 15">DSM 22767</strain>
    </source>
</reference>
<dbReference type="SUPFAM" id="SSF82114">
    <property type="entry name" value="Riboflavin kinase-like"/>
    <property type="match status" value="1"/>
</dbReference>
<evidence type="ECO:0000256" key="3">
    <source>
        <dbReference type="ARBA" id="ARBA00022630"/>
    </source>
</evidence>
<dbReference type="STRING" id="1437606.BBOH_1636"/>
<name>A0A086ZEF5_9BIFI</name>
<dbReference type="GO" id="GO:0008531">
    <property type="term" value="F:riboflavin kinase activity"/>
    <property type="evidence" value="ECO:0007669"/>
    <property type="project" value="UniProtKB-EC"/>
</dbReference>
<comment type="catalytic activity">
    <reaction evidence="11">
        <text>FMN + ATP + H(+) = FAD + diphosphate</text>
        <dbReference type="Rhea" id="RHEA:17237"/>
        <dbReference type="ChEBI" id="CHEBI:15378"/>
        <dbReference type="ChEBI" id="CHEBI:30616"/>
        <dbReference type="ChEBI" id="CHEBI:33019"/>
        <dbReference type="ChEBI" id="CHEBI:57692"/>
        <dbReference type="ChEBI" id="CHEBI:58210"/>
        <dbReference type="EC" id="2.7.7.2"/>
    </reaction>
</comment>
<evidence type="ECO:0000256" key="8">
    <source>
        <dbReference type="ARBA" id="ARBA00022827"/>
    </source>
</evidence>
<sequence length="410" mass="44804">MKIATLTPDVSGLVDWPLLSRNKKAVVTVGTFDGMHRGHQAVVRRVVELARETDSFAVAVMFDRRPAMVHGYAAAHDGAEPPADLRDTQALTSVRQRLRMLDHMGVDHALVVHYDCAFAAKSFRFFLGQLVGRLGMRTLVLGSDATMGAGRTGDIKAIQALADSTGVFELDVVDDLGPGHVRVPARIDPVAPPADKPGEPADPRENMNKAELRAWSKANQGHEVRVWSSSNVRYLLSRGCVKAANEVLGYAHAVEGEVVHGEQRGRTIGFPTANLTTDVEGYVPVDGVYAGWLVDLGPVEQKASDDSHSGGFDTIGFDRDRARMATGSQWRWPAAISIGTKPTYSDETGIADRVIEPYCVTPDWLELYGHRVRVEFAGFLRPQIKFSGTDELKAALKDYAEQTLAMTRKD</sequence>
<keyword evidence="8" id="KW-0274">FAD</keyword>
<dbReference type="InterPro" id="IPR014729">
    <property type="entry name" value="Rossmann-like_a/b/a_fold"/>
</dbReference>
<gene>
    <name evidence="14" type="ORF">BBOH_1636</name>
</gene>
<feature type="compositionally biased region" description="Basic and acidic residues" evidence="12">
    <location>
        <begin position="196"/>
        <end position="205"/>
    </location>
</feature>
<feature type="region of interest" description="Disordered" evidence="12">
    <location>
        <begin position="183"/>
        <end position="205"/>
    </location>
</feature>
<keyword evidence="9" id="KW-0067">ATP-binding</keyword>
<keyword evidence="6 14" id="KW-0548">Nucleotidyltransferase</keyword>
<dbReference type="InterPro" id="IPR015864">
    <property type="entry name" value="FAD_synthase"/>
</dbReference>
<comment type="similarity">
    <text evidence="2">Belongs to the RibF family.</text>
</comment>
<dbReference type="InterPro" id="IPR023468">
    <property type="entry name" value="Riboflavin_kinase"/>
</dbReference>
<keyword evidence="7" id="KW-0547">Nucleotide-binding</keyword>
<dbReference type="Gene3D" id="3.40.50.620">
    <property type="entry name" value="HUPs"/>
    <property type="match status" value="1"/>
</dbReference>
<evidence type="ECO:0000256" key="10">
    <source>
        <dbReference type="ARBA" id="ARBA00047880"/>
    </source>
</evidence>
<dbReference type="GO" id="GO:0006747">
    <property type="term" value="P:FAD biosynthetic process"/>
    <property type="evidence" value="ECO:0007669"/>
    <property type="project" value="UniProtKB-UniPathway"/>
</dbReference>
<evidence type="ECO:0000256" key="9">
    <source>
        <dbReference type="ARBA" id="ARBA00022840"/>
    </source>
</evidence>
<organism evidence="14 15">
    <name type="scientific">Bifidobacterium bohemicum DSM 22767</name>
    <dbReference type="NCBI Taxonomy" id="1437606"/>
    <lineage>
        <taxon>Bacteria</taxon>
        <taxon>Bacillati</taxon>
        <taxon>Actinomycetota</taxon>
        <taxon>Actinomycetes</taxon>
        <taxon>Bifidobacteriales</taxon>
        <taxon>Bifidobacteriaceae</taxon>
        <taxon>Bifidobacterium</taxon>
    </lineage>
</organism>
<evidence type="ECO:0000256" key="11">
    <source>
        <dbReference type="ARBA" id="ARBA00049494"/>
    </source>
</evidence>
<feature type="domain" description="Riboflavin kinase" evidence="13">
    <location>
        <begin position="247"/>
        <end position="408"/>
    </location>
</feature>
<keyword evidence="5 14" id="KW-0808">Transferase</keyword>
<dbReference type="UniPathway" id="UPA00277">
    <property type="reaction ID" value="UER00407"/>
</dbReference>
<evidence type="ECO:0000313" key="14">
    <source>
        <dbReference type="EMBL" id="KFI44905.1"/>
    </source>
</evidence>
<dbReference type="GO" id="GO:0005524">
    <property type="term" value="F:ATP binding"/>
    <property type="evidence" value="ECO:0007669"/>
    <property type="project" value="UniProtKB-KW"/>
</dbReference>
<dbReference type="EMBL" id="JGYP01000005">
    <property type="protein sequence ID" value="KFI44905.1"/>
    <property type="molecule type" value="Genomic_DNA"/>
</dbReference>
<dbReference type="Pfam" id="PF06574">
    <property type="entry name" value="FAD_syn"/>
    <property type="match status" value="1"/>
</dbReference>
<keyword evidence="15" id="KW-1185">Reference proteome</keyword>
<dbReference type="OrthoDB" id="9803667at2"/>
<proteinExistence type="inferred from homology"/>
<dbReference type="PANTHER" id="PTHR22749">
    <property type="entry name" value="RIBOFLAVIN KINASE/FMN ADENYLYLTRANSFERASE"/>
    <property type="match status" value="1"/>
</dbReference>
<protein>
    <submittedName>
        <fullName evidence="14">Riboflavin biosynthesis protein RibF</fullName>
        <ecNumber evidence="14">2.7.1.26</ecNumber>
        <ecNumber evidence="14">2.7.7.2</ecNumber>
    </submittedName>
</protein>
<comment type="caution">
    <text evidence="14">The sequence shown here is derived from an EMBL/GenBank/DDBJ whole genome shotgun (WGS) entry which is preliminary data.</text>
</comment>
<dbReference type="SMART" id="SM00904">
    <property type="entry name" value="Flavokinase"/>
    <property type="match status" value="1"/>
</dbReference>
<dbReference type="SUPFAM" id="SSF52374">
    <property type="entry name" value="Nucleotidylyl transferase"/>
    <property type="match status" value="1"/>
</dbReference>